<dbReference type="InterPro" id="IPR027417">
    <property type="entry name" value="P-loop_NTPase"/>
</dbReference>
<comment type="similarity">
    <text evidence="1">Belongs to the arsA ATPase family.</text>
</comment>
<evidence type="ECO:0000313" key="4">
    <source>
        <dbReference type="EMBL" id="SDH52748.1"/>
    </source>
</evidence>
<feature type="domain" description="ArsA HSP20-like" evidence="3">
    <location>
        <begin position="266"/>
        <end position="326"/>
    </location>
</feature>
<keyword evidence="5" id="KW-1185">Reference proteome</keyword>
<evidence type="ECO:0000259" key="3">
    <source>
        <dbReference type="Pfam" id="PF17886"/>
    </source>
</evidence>
<dbReference type="InterPro" id="IPR016300">
    <property type="entry name" value="ATPase_ArsA/GET3"/>
</dbReference>
<dbReference type="PANTHER" id="PTHR10803">
    <property type="entry name" value="ARSENICAL PUMP-DRIVING ATPASE ARSENITE-TRANSLOCATING ATPASE"/>
    <property type="match status" value="1"/>
</dbReference>
<dbReference type="InterPro" id="IPR025723">
    <property type="entry name" value="ArsA/GET3_ATPase-like"/>
</dbReference>
<name>A0A1G8D4M9_9NOCA</name>
<organism evidence="4 5">
    <name type="scientific">Rhodococcus triatomae</name>
    <dbReference type="NCBI Taxonomy" id="300028"/>
    <lineage>
        <taxon>Bacteria</taxon>
        <taxon>Bacillati</taxon>
        <taxon>Actinomycetota</taxon>
        <taxon>Actinomycetes</taxon>
        <taxon>Mycobacteriales</taxon>
        <taxon>Nocardiaceae</taxon>
        <taxon>Rhodococcus</taxon>
    </lineage>
</organism>
<evidence type="ECO:0000259" key="2">
    <source>
        <dbReference type="Pfam" id="PF02374"/>
    </source>
</evidence>
<dbReference type="Proteomes" id="UP000183263">
    <property type="component" value="Unassembled WGS sequence"/>
</dbReference>
<dbReference type="PANTHER" id="PTHR10803:SF3">
    <property type="entry name" value="ATPASE GET3"/>
    <property type="match status" value="1"/>
</dbReference>
<gene>
    <name evidence="4" type="ORF">SAMN05444695_102202</name>
</gene>
<reference evidence="4 5" key="1">
    <citation type="submission" date="2016-10" db="EMBL/GenBank/DDBJ databases">
        <authorList>
            <person name="de Groot N.N."/>
        </authorList>
    </citation>
    <scope>NUCLEOTIDE SEQUENCE [LARGE SCALE GENOMIC DNA]</scope>
    <source>
        <strain evidence="4 5">DSM 44892</strain>
    </source>
</reference>
<dbReference type="Pfam" id="PF17886">
    <property type="entry name" value="ArsA_HSP20"/>
    <property type="match status" value="1"/>
</dbReference>
<dbReference type="GO" id="GO:0016887">
    <property type="term" value="F:ATP hydrolysis activity"/>
    <property type="evidence" value="ECO:0007669"/>
    <property type="project" value="InterPro"/>
</dbReference>
<protein>
    <submittedName>
        <fullName evidence="4">Arsenite-transporting ATPase</fullName>
    </submittedName>
</protein>
<sequence>MQERWDALELDSLGLVETWFRRMSALVPASGDHDHGVQFGALEPEEIVGLPGAQEVLALHRLAALSRSGEYDLIVVDCPGAADALRTLAAPSMVADYLERVWPQHRRMIALTGSDPRLVLLVSALERLTAAMEEIRSLLADRAHTSVRVVTTPEGVVLAQTRRILAVAALSALRVDAVLVNNVSAQEDSDEARTGGGGRFTDLADAACGAAVLSVPRMACEPVGLSDLSRIASLLYAEEVDAVSVLGADSPPVRVTHESGSGSESVYAMRMHLPLVDPATLTLGRVEDDLVVGAEGARRRVRLASVLRRCVVAGAELDGTDLVVRFTPDPRVWPR</sequence>
<dbReference type="InterPro" id="IPR008978">
    <property type="entry name" value="HSP20-like_chaperone"/>
</dbReference>
<dbReference type="GO" id="GO:0005524">
    <property type="term" value="F:ATP binding"/>
    <property type="evidence" value="ECO:0007669"/>
    <property type="project" value="InterPro"/>
</dbReference>
<dbReference type="Gene3D" id="3.40.50.300">
    <property type="entry name" value="P-loop containing nucleotide triphosphate hydrolases"/>
    <property type="match status" value="1"/>
</dbReference>
<dbReference type="EMBL" id="FNDN01000002">
    <property type="protein sequence ID" value="SDH52748.1"/>
    <property type="molecule type" value="Genomic_DNA"/>
</dbReference>
<proteinExistence type="inferred from homology"/>
<evidence type="ECO:0000313" key="5">
    <source>
        <dbReference type="Proteomes" id="UP000183263"/>
    </source>
</evidence>
<dbReference type="AlphaFoldDB" id="A0A1G8D4M9"/>
<dbReference type="Pfam" id="PF02374">
    <property type="entry name" value="ArsA_ATPase"/>
    <property type="match status" value="1"/>
</dbReference>
<dbReference type="SUPFAM" id="SSF52540">
    <property type="entry name" value="P-loop containing nucleoside triphosphate hydrolases"/>
    <property type="match status" value="1"/>
</dbReference>
<accession>A0A1G8D4M9</accession>
<evidence type="ECO:0000256" key="1">
    <source>
        <dbReference type="ARBA" id="ARBA00011040"/>
    </source>
</evidence>
<feature type="domain" description="ArsA/GET3 Anion-transporting ATPase-like" evidence="2">
    <location>
        <begin position="45"/>
        <end position="236"/>
    </location>
</feature>
<dbReference type="Gene3D" id="2.60.40.790">
    <property type="match status" value="1"/>
</dbReference>
<dbReference type="InterPro" id="IPR040612">
    <property type="entry name" value="ArsA_HSP20-like"/>
</dbReference>